<proteinExistence type="inferred from homology"/>
<dbReference type="SUPFAM" id="SSF53067">
    <property type="entry name" value="Actin-like ATPase domain"/>
    <property type="match status" value="2"/>
</dbReference>
<gene>
    <name evidence="3" type="ORF">Clacol_002576</name>
</gene>
<dbReference type="AlphaFoldDB" id="A0AAV5A416"/>
<dbReference type="CDD" id="cd10207">
    <property type="entry name" value="ASKHA_NBD_Arp10"/>
    <property type="match status" value="1"/>
</dbReference>
<dbReference type="PANTHER" id="PTHR11937">
    <property type="entry name" value="ACTIN"/>
    <property type="match status" value="1"/>
</dbReference>
<dbReference type="EMBL" id="BPWL01000003">
    <property type="protein sequence ID" value="GJJ08362.1"/>
    <property type="molecule type" value="Genomic_DNA"/>
</dbReference>
<dbReference type="Pfam" id="PF00022">
    <property type="entry name" value="Actin"/>
    <property type="match status" value="1"/>
</dbReference>
<reference evidence="3" key="1">
    <citation type="submission" date="2021-10" db="EMBL/GenBank/DDBJ databases">
        <title>De novo Genome Assembly of Clathrus columnatus (Basidiomycota, Fungi) Using Illumina and Nanopore Sequence Data.</title>
        <authorList>
            <person name="Ogiso-Tanaka E."/>
            <person name="Itagaki H."/>
            <person name="Hosoya T."/>
            <person name="Hosaka K."/>
        </authorList>
    </citation>
    <scope>NUCLEOTIDE SEQUENCE</scope>
    <source>
        <strain evidence="3">MO-923</strain>
    </source>
</reference>
<evidence type="ECO:0000313" key="4">
    <source>
        <dbReference type="Proteomes" id="UP001050691"/>
    </source>
</evidence>
<comment type="similarity">
    <text evidence="1">Belongs to the actin family.</text>
</comment>
<evidence type="ECO:0000256" key="1">
    <source>
        <dbReference type="RuleBase" id="RU000487"/>
    </source>
</evidence>
<protein>
    <recommendedName>
        <fullName evidence="5">Actin-related protein 10</fullName>
    </recommendedName>
</protein>
<evidence type="ECO:0000313" key="3">
    <source>
        <dbReference type="EMBL" id="GJJ08362.1"/>
    </source>
</evidence>
<dbReference type="SMART" id="SM00268">
    <property type="entry name" value="ACTIN"/>
    <property type="match status" value="1"/>
</dbReference>
<comment type="caution">
    <text evidence="3">The sequence shown here is derived from an EMBL/GenBank/DDBJ whole genome shotgun (WGS) entry which is preliminary data.</text>
</comment>
<dbReference type="InterPro" id="IPR004000">
    <property type="entry name" value="Actin"/>
</dbReference>
<feature type="region of interest" description="Disordered" evidence="2">
    <location>
        <begin position="1"/>
        <end position="48"/>
    </location>
</feature>
<dbReference type="Gene3D" id="3.30.420.40">
    <property type="match status" value="2"/>
</dbReference>
<evidence type="ECO:0008006" key="5">
    <source>
        <dbReference type="Google" id="ProtNLM"/>
    </source>
</evidence>
<keyword evidence="4" id="KW-1185">Reference proteome</keyword>
<organism evidence="3 4">
    <name type="scientific">Clathrus columnatus</name>
    <dbReference type="NCBI Taxonomy" id="1419009"/>
    <lineage>
        <taxon>Eukaryota</taxon>
        <taxon>Fungi</taxon>
        <taxon>Dikarya</taxon>
        <taxon>Basidiomycota</taxon>
        <taxon>Agaricomycotina</taxon>
        <taxon>Agaricomycetes</taxon>
        <taxon>Phallomycetidae</taxon>
        <taxon>Phallales</taxon>
        <taxon>Clathraceae</taxon>
        <taxon>Clathrus</taxon>
    </lineage>
</organism>
<dbReference type="InterPro" id="IPR043129">
    <property type="entry name" value="ATPase_NBD"/>
</dbReference>
<dbReference type="Proteomes" id="UP001050691">
    <property type="component" value="Unassembled WGS sequence"/>
</dbReference>
<evidence type="ECO:0000256" key="2">
    <source>
        <dbReference type="SAM" id="MobiDB-lite"/>
    </source>
</evidence>
<name>A0AAV5A416_9AGAM</name>
<sequence>MSGVPSTPRPKSTLEPTTPAAESTQRPAAVGSHLHVPSPHYQTTRRHSLYGTEDRVVLDPGSRVWKVGFSGEGRPRDVFTVGYEGSGLWELTNAENLEEKEEKQHVLEAEVQKHLRYVFHKHVDFIVIVENPLIPVPTKELLARVLFDNLQVPSLSFTSSHLLSLLAVGRISGLVLDAGHLESVVLPVVSSRPLYSCLKSTPLAGSALTSHLRHLLLKYGSYIPPTPLSGAAIIRPTRVPEELLTDALLEEIKTRCCFVAAPLSVDDTTPMVVQLGDSMLDNPNLLEAMEASSVNDDTETMYSSAVPESHQSSYDPSPQAIFDIYMRNSNTKTLSMKVLPSTNTSASNVRATLVIPGWVRERAAEYLFQGDIDESSVAEVVLDSLLKIPRDLRKSMISSILVVGGTAMLPGFISRLNLEIVRALTSRDENNKRKKRLPYNPYRCLQPLLPYVGILNSPSLAPSTAKVNLTKAPAFSPAALPWIGGSLAGSLKTGGSEITRERWDEVDQDYEEAETSNILTVNIDRNPIPDWSRVPLSSEALSFTPSLPSMVSG</sequence>
<accession>A0AAV5A416</accession>
<feature type="compositionally biased region" description="Polar residues" evidence="2">
    <location>
        <begin position="14"/>
        <end position="26"/>
    </location>
</feature>